<dbReference type="Pfam" id="PF23750">
    <property type="entry name" value="RsgI_M"/>
    <property type="match status" value="1"/>
</dbReference>
<keyword evidence="9" id="KW-1185">Reference proteome</keyword>
<name>A0ABR8PUS8_9CLOT</name>
<dbReference type="PROSITE" id="PS51849">
    <property type="entry name" value="RSGI_N"/>
    <property type="match status" value="1"/>
</dbReference>
<dbReference type="RefSeq" id="WP_143317123.1">
    <property type="nucleotide sequence ID" value="NZ_JACSRA010000017.1"/>
</dbReference>
<feature type="domain" description="RsgI N-terminal anti-sigma" evidence="7">
    <location>
        <begin position="149"/>
        <end position="196"/>
    </location>
</feature>
<protein>
    <submittedName>
        <fullName evidence="8">Anti-sigma factor domain-containing protein</fullName>
    </submittedName>
</protein>
<evidence type="ECO:0000256" key="1">
    <source>
        <dbReference type="ARBA" id="ARBA00004162"/>
    </source>
</evidence>
<evidence type="ECO:0000256" key="5">
    <source>
        <dbReference type="ARBA" id="ARBA00023136"/>
    </source>
</evidence>
<reference evidence="8 9" key="1">
    <citation type="submission" date="2020-08" db="EMBL/GenBank/DDBJ databases">
        <title>A Genomic Blueprint of the Chicken Gut Microbiome.</title>
        <authorList>
            <person name="Gilroy R."/>
            <person name="Ravi A."/>
            <person name="Getino M."/>
            <person name="Pursley I."/>
            <person name="Horton D.L."/>
            <person name="Alikhan N.-F."/>
            <person name="Baker D."/>
            <person name="Gharbi K."/>
            <person name="Hall N."/>
            <person name="Watson M."/>
            <person name="Adriaenssens E.M."/>
            <person name="Foster-Nyarko E."/>
            <person name="Jarju S."/>
            <person name="Secka A."/>
            <person name="Antonio M."/>
            <person name="Oren A."/>
            <person name="Chaudhuri R."/>
            <person name="La Ragione R.M."/>
            <person name="Hildebrand F."/>
            <person name="Pallen M.J."/>
        </authorList>
    </citation>
    <scope>NUCLEOTIDE SEQUENCE [LARGE SCALE GENOMIC DNA]</scope>
    <source>
        <strain evidence="8 9">Sa3CVN1</strain>
    </source>
</reference>
<evidence type="ECO:0000256" key="6">
    <source>
        <dbReference type="SAM" id="Phobius"/>
    </source>
</evidence>
<comment type="subcellular location">
    <subcellularLocation>
        <location evidence="1">Cell membrane</location>
        <topology evidence="1">Single-pass membrane protein</topology>
    </subcellularLocation>
</comment>
<dbReference type="EMBL" id="JACSRA010000017">
    <property type="protein sequence ID" value="MBD7911925.1"/>
    <property type="molecule type" value="Genomic_DNA"/>
</dbReference>
<keyword evidence="4 6" id="KW-1133">Transmembrane helix</keyword>
<evidence type="ECO:0000313" key="9">
    <source>
        <dbReference type="Proteomes" id="UP000627781"/>
    </source>
</evidence>
<dbReference type="Proteomes" id="UP000627781">
    <property type="component" value="Unassembled WGS sequence"/>
</dbReference>
<keyword evidence="5 6" id="KW-0472">Membrane</keyword>
<dbReference type="InterPro" id="IPR024449">
    <property type="entry name" value="Anti-sigma_RsgI_N"/>
</dbReference>
<accession>A0ABR8PUS8</accession>
<comment type="caution">
    <text evidence="8">The sequence shown here is derived from an EMBL/GenBank/DDBJ whole genome shotgun (WGS) entry which is preliminary data.</text>
</comment>
<feature type="transmembrane region" description="Helical" evidence="6">
    <location>
        <begin position="198"/>
        <end position="215"/>
    </location>
</feature>
<evidence type="ECO:0000256" key="4">
    <source>
        <dbReference type="ARBA" id="ARBA00022989"/>
    </source>
</evidence>
<sequence length="342" mass="39267">MGEFSRNKYIFSGESAVLDIGEKVINLREKQISLMIKELFLFKVFMKDLVSHFPSYKDRNLILNIAYYIIEDVELFEKFMERRELSFSKLAKATQVSRGFIEIWQDYIIAYVIIFSNPNYKYIQEALKVEVSSEFDRAIPLDNKKNDIRRGIVIKIQKRSKIIMTGSGQFVKIKNLESVRVGGKAEGREKKGVAHFKFHLALAGVLLMLLAFAIYKDYNHVSSTIVVTGTSQVKLEINKGNKVIYTHSEADKGKDLIDSVNPMDKKIDIVLRDCIEYAKNNDMIPKDGILVTITGRPLKYGELEETGEYVLDKKISIKVNNVGNFQNINEITALKRKEEDKK</sequence>
<organism evidence="8 9">
    <name type="scientific">Clostridium cibarium</name>
    <dbReference type="NCBI Taxonomy" id="2762247"/>
    <lineage>
        <taxon>Bacteria</taxon>
        <taxon>Bacillati</taxon>
        <taxon>Bacillota</taxon>
        <taxon>Clostridia</taxon>
        <taxon>Eubacteriales</taxon>
        <taxon>Clostridiaceae</taxon>
        <taxon>Clostridium</taxon>
    </lineage>
</organism>
<evidence type="ECO:0000256" key="3">
    <source>
        <dbReference type="ARBA" id="ARBA00022692"/>
    </source>
</evidence>
<dbReference type="InterPro" id="IPR055431">
    <property type="entry name" value="RsgI_M"/>
</dbReference>
<gene>
    <name evidence="8" type="ORF">H9661_11195</name>
</gene>
<evidence type="ECO:0000313" key="8">
    <source>
        <dbReference type="EMBL" id="MBD7911925.1"/>
    </source>
</evidence>
<proteinExistence type="predicted"/>
<keyword evidence="3 6" id="KW-0812">Transmembrane</keyword>
<keyword evidence="2" id="KW-1003">Cell membrane</keyword>
<evidence type="ECO:0000256" key="2">
    <source>
        <dbReference type="ARBA" id="ARBA00022475"/>
    </source>
</evidence>
<evidence type="ECO:0000259" key="7">
    <source>
        <dbReference type="PROSITE" id="PS51849"/>
    </source>
</evidence>
<dbReference type="Pfam" id="PF12791">
    <property type="entry name" value="RsgI_N"/>
    <property type="match status" value="1"/>
</dbReference>